<keyword evidence="4" id="KW-1185">Reference proteome</keyword>
<keyword evidence="2" id="KW-1133">Transmembrane helix</keyword>
<evidence type="ECO:0000313" key="3">
    <source>
        <dbReference type="EMBL" id="KXT12179.1"/>
    </source>
</evidence>
<feature type="transmembrane region" description="Helical" evidence="2">
    <location>
        <begin position="191"/>
        <end position="210"/>
    </location>
</feature>
<feature type="transmembrane region" description="Helical" evidence="2">
    <location>
        <begin position="258"/>
        <end position="279"/>
    </location>
</feature>
<dbReference type="AlphaFoldDB" id="A0A139IBW9"/>
<protein>
    <submittedName>
        <fullName evidence="3">Uncharacterized protein</fullName>
    </submittedName>
</protein>
<dbReference type="EMBL" id="LFZO01000161">
    <property type="protein sequence ID" value="KXT12179.1"/>
    <property type="molecule type" value="Genomic_DNA"/>
</dbReference>
<feature type="region of interest" description="Disordered" evidence="1">
    <location>
        <begin position="90"/>
        <end position="115"/>
    </location>
</feature>
<feature type="transmembrane region" description="Helical" evidence="2">
    <location>
        <begin position="285"/>
        <end position="307"/>
    </location>
</feature>
<reference evidence="3 4" key="1">
    <citation type="submission" date="2015-07" db="EMBL/GenBank/DDBJ databases">
        <title>Comparative genomics of the Sigatoka disease complex on banana suggests a link between parallel evolutionary changes in Pseudocercospora fijiensis and Pseudocercospora eumusae and increased virulence on the banana host.</title>
        <authorList>
            <person name="Chang T.-C."/>
            <person name="Salvucci A."/>
            <person name="Crous P.W."/>
            <person name="Stergiopoulos I."/>
        </authorList>
    </citation>
    <scope>NUCLEOTIDE SEQUENCE [LARGE SCALE GENOMIC DNA]</scope>
    <source>
        <strain evidence="3 4">CBS 116634</strain>
    </source>
</reference>
<evidence type="ECO:0000256" key="2">
    <source>
        <dbReference type="SAM" id="Phobius"/>
    </source>
</evidence>
<feature type="transmembrane region" description="Helical" evidence="2">
    <location>
        <begin position="361"/>
        <end position="383"/>
    </location>
</feature>
<feature type="compositionally biased region" description="Polar residues" evidence="1">
    <location>
        <begin position="561"/>
        <end position="577"/>
    </location>
</feature>
<feature type="region of interest" description="Disordered" evidence="1">
    <location>
        <begin position="556"/>
        <end position="583"/>
    </location>
</feature>
<feature type="transmembrane region" description="Helical" evidence="2">
    <location>
        <begin position="158"/>
        <end position="179"/>
    </location>
</feature>
<dbReference type="OrthoDB" id="10611195at2759"/>
<gene>
    <name evidence="3" type="ORF">AC579_3105</name>
</gene>
<proteinExistence type="predicted"/>
<organism evidence="3 4">
    <name type="scientific">Pseudocercospora musae</name>
    <dbReference type="NCBI Taxonomy" id="113226"/>
    <lineage>
        <taxon>Eukaryota</taxon>
        <taxon>Fungi</taxon>
        <taxon>Dikarya</taxon>
        <taxon>Ascomycota</taxon>
        <taxon>Pezizomycotina</taxon>
        <taxon>Dothideomycetes</taxon>
        <taxon>Dothideomycetidae</taxon>
        <taxon>Mycosphaerellales</taxon>
        <taxon>Mycosphaerellaceae</taxon>
        <taxon>Pseudocercospora</taxon>
    </lineage>
</organism>
<comment type="caution">
    <text evidence="3">The sequence shown here is derived from an EMBL/GenBank/DDBJ whole genome shotgun (WGS) entry which is preliminary data.</text>
</comment>
<sequence>MIVDDSDSDWEAVGTPISAESPPLLAVRPTVKFNEVVQAAHRKLRDAKAKRFLLATDPTNDAKFEQLMDDFEAAAQFGVNASLEGIAREGNGFRQDRKSRGGALKPTSSASAHSESFDRDIMLDVAPPGLPAVAKDEGEKKVSALSKYRTQNNLTSKMLTCAFLSILAVMIPIVMLGMLKIAPPADIERSALFVLLPMLLGVDGLFLSDVRREVVSILQHPVFRQKVDTRQAFRDSFQGEDEENEEEMTEGDKQFGQALQTIVGSTMLAALAMLVTLSISPWYRIFVHPLIMKVVEAGLASIWIFALSSVDWKDTSMARDITAFIERWMPVQQVVDPTNAADQPKQVLSLALKAMQLCDELVTFVLDVILKAILIALIGYMVLPTHSFGEIRNNGSYMVSSLAFMVKTPRLPLFEWAADGLLWAVDRLRPYASRFTAAFNQHADGLGNYVTGNKELWLANVKYFGMMAGDGMLWTLHSAGRIVLASTCLHAILFCLHAHQFDKSMEIQQETPIASGVPDAANLPPLHPDGLNYWSDPYFLGLLKLHDQAVSERGAAGESVMCSSQTRPYPTGKSSQEGDADSQPGIAKEVITEEAHRPEPSDAGSKGHIMQLVPWHEWVQKYIDEIVQVKEEYEFLDEYYEKIAQELRA</sequence>
<evidence type="ECO:0000313" key="4">
    <source>
        <dbReference type="Proteomes" id="UP000073492"/>
    </source>
</evidence>
<keyword evidence="2" id="KW-0472">Membrane</keyword>
<dbReference type="Proteomes" id="UP000073492">
    <property type="component" value="Unassembled WGS sequence"/>
</dbReference>
<name>A0A139IBW9_9PEZI</name>
<keyword evidence="2" id="KW-0812">Transmembrane</keyword>
<accession>A0A139IBW9</accession>
<evidence type="ECO:0000256" key="1">
    <source>
        <dbReference type="SAM" id="MobiDB-lite"/>
    </source>
</evidence>